<name>A0A1M6LGA6_9FIRM</name>
<dbReference type="PANTHER" id="PTHR38594:SF1">
    <property type="entry name" value="PEP-DEPENDENT DIHYDROXYACETONE KINASE, PHOSPHORYL DONOR SUBUNIT DHAM"/>
    <property type="match status" value="1"/>
</dbReference>
<dbReference type="Pfam" id="PF03610">
    <property type="entry name" value="EIIA-man"/>
    <property type="match status" value="1"/>
</dbReference>
<dbReference type="GO" id="GO:0047324">
    <property type="term" value="F:phosphoenolpyruvate-glycerone phosphotransferase activity"/>
    <property type="evidence" value="ECO:0007669"/>
    <property type="project" value="UniProtKB-EC"/>
</dbReference>
<keyword evidence="4" id="KW-0808">Transferase</keyword>
<accession>A0A1M6LGA6</accession>
<evidence type="ECO:0000256" key="4">
    <source>
        <dbReference type="ARBA" id="ARBA00022679"/>
    </source>
</evidence>
<comment type="function">
    <text evidence="2">Component of the dihydroxyacetone kinase complex, which is responsible for the phosphoenolpyruvate (PEP)-dependent phosphorylation of dihydroxyacetone. DhaM serves as the phosphoryl donor. Is phosphorylated by phosphoenolpyruvate in an EI- and HPr-dependent reaction, and a phosphorelay system on histidine residues finally leads to phosphoryl transfer to DhaL and dihydroxyacetone.</text>
</comment>
<sequence>MLGLVVVSHSQKVAQGVKDIAEQMNNGMVKIVEAGGVDEDRIGTNPLKIQAAIEEAYDQGPVLVFADLGSAIMNAELAIDLVDNEIKKQITIVNAPLVEGVIAAVIQATISDDVEDIIRTAVASKDLNKI</sequence>
<dbReference type="OrthoDB" id="7065393at2"/>
<keyword evidence="7" id="KW-0418">Kinase</keyword>
<evidence type="ECO:0000256" key="3">
    <source>
        <dbReference type="ARBA" id="ARBA00012095"/>
    </source>
</evidence>
<gene>
    <name evidence="7" type="ORF">SAMN02745975_02671</name>
</gene>
<dbReference type="STRING" id="1121919.SAMN02745975_02671"/>
<organism evidence="7 8">
    <name type="scientific">Geosporobacter subterraneus DSM 17957</name>
    <dbReference type="NCBI Taxonomy" id="1121919"/>
    <lineage>
        <taxon>Bacteria</taxon>
        <taxon>Bacillati</taxon>
        <taxon>Bacillota</taxon>
        <taxon>Clostridia</taxon>
        <taxon>Peptostreptococcales</taxon>
        <taxon>Thermotaleaceae</taxon>
        <taxon>Geosporobacter</taxon>
    </lineage>
</organism>
<dbReference type="InterPro" id="IPR012844">
    <property type="entry name" value="DhaM_N"/>
</dbReference>
<feature type="domain" description="PTS EIIA type-4" evidence="6">
    <location>
        <begin position="1"/>
        <end position="130"/>
    </location>
</feature>
<comment type="catalytic activity">
    <reaction evidence="1">
        <text>dihydroxyacetone + phosphoenolpyruvate = dihydroxyacetone phosphate + pyruvate</text>
        <dbReference type="Rhea" id="RHEA:18381"/>
        <dbReference type="ChEBI" id="CHEBI:15361"/>
        <dbReference type="ChEBI" id="CHEBI:16016"/>
        <dbReference type="ChEBI" id="CHEBI:57642"/>
        <dbReference type="ChEBI" id="CHEBI:58702"/>
        <dbReference type="EC" id="2.7.1.121"/>
    </reaction>
</comment>
<dbReference type="InterPro" id="IPR004701">
    <property type="entry name" value="PTS_EIIA_man-typ"/>
</dbReference>
<evidence type="ECO:0000313" key="7">
    <source>
        <dbReference type="EMBL" id="SHJ70196.1"/>
    </source>
</evidence>
<dbReference type="EC" id="2.7.1.121" evidence="3"/>
<dbReference type="PROSITE" id="PS51096">
    <property type="entry name" value="PTS_EIIA_TYPE_4"/>
    <property type="match status" value="1"/>
</dbReference>
<dbReference type="GO" id="GO:0016020">
    <property type="term" value="C:membrane"/>
    <property type="evidence" value="ECO:0007669"/>
    <property type="project" value="InterPro"/>
</dbReference>
<evidence type="ECO:0000259" key="6">
    <source>
        <dbReference type="PROSITE" id="PS51096"/>
    </source>
</evidence>
<evidence type="ECO:0000256" key="1">
    <source>
        <dbReference type="ARBA" id="ARBA00001113"/>
    </source>
</evidence>
<dbReference type="RefSeq" id="WP_110941759.1">
    <property type="nucleotide sequence ID" value="NZ_FQZV01000036.1"/>
</dbReference>
<protein>
    <recommendedName>
        <fullName evidence="3">phosphoenolpyruvate--glycerone phosphotransferase</fullName>
        <ecNumber evidence="3">2.7.1.121</ecNumber>
    </recommendedName>
</protein>
<dbReference type="GO" id="GO:0019563">
    <property type="term" value="P:glycerol catabolic process"/>
    <property type="evidence" value="ECO:0007669"/>
    <property type="project" value="InterPro"/>
</dbReference>
<dbReference type="PANTHER" id="PTHR38594">
    <property type="entry name" value="PEP-DEPENDENT DIHYDROXYACETONE KINASE, PHOSPHORYL DONOR SUBUNIT DHAM"/>
    <property type="match status" value="1"/>
</dbReference>
<dbReference type="AlphaFoldDB" id="A0A1M6LGA6"/>
<dbReference type="InterPro" id="IPR039643">
    <property type="entry name" value="DhaM"/>
</dbReference>
<evidence type="ECO:0000256" key="5">
    <source>
        <dbReference type="ARBA" id="ARBA00046577"/>
    </source>
</evidence>
<dbReference type="InterPro" id="IPR036662">
    <property type="entry name" value="PTS_EIIA_man-typ_sf"/>
</dbReference>
<dbReference type="Gene3D" id="3.40.50.510">
    <property type="entry name" value="Phosphotransferase system, mannose-type IIA component"/>
    <property type="match status" value="1"/>
</dbReference>
<dbReference type="NCBIfam" id="TIGR02364">
    <property type="entry name" value="dha_pts"/>
    <property type="match status" value="1"/>
</dbReference>
<dbReference type="Proteomes" id="UP000184536">
    <property type="component" value="Unassembled WGS sequence"/>
</dbReference>
<keyword evidence="8" id="KW-1185">Reference proteome</keyword>
<reference evidence="8" key="1">
    <citation type="submission" date="2016-11" db="EMBL/GenBank/DDBJ databases">
        <authorList>
            <person name="Varghese N."/>
            <person name="Submissions S."/>
        </authorList>
    </citation>
    <scope>NUCLEOTIDE SEQUENCE [LARGE SCALE GENOMIC DNA]</scope>
    <source>
        <strain evidence="8">DSM 17957</strain>
    </source>
</reference>
<dbReference type="GO" id="GO:0009401">
    <property type="term" value="P:phosphoenolpyruvate-dependent sugar phosphotransferase system"/>
    <property type="evidence" value="ECO:0007669"/>
    <property type="project" value="InterPro"/>
</dbReference>
<dbReference type="SUPFAM" id="SSF53062">
    <property type="entry name" value="PTS system fructose IIA component-like"/>
    <property type="match status" value="1"/>
</dbReference>
<proteinExistence type="predicted"/>
<evidence type="ECO:0000313" key="8">
    <source>
        <dbReference type="Proteomes" id="UP000184536"/>
    </source>
</evidence>
<dbReference type="EMBL" id="FQZV01000036">
    <property type="protein sequence ID" value="SHJ70196.1"/>
    <property type="molecule type" value="Genomic_DNA"/>
</dbReference>
<comment type="subunit">
    <text evidence="5">Homodimer. The dihydroxyacetone kinase complex is composed of a homodimer of DhaM, a homodimer of DhaK and the subunit DhaL.</text>
</comment>
<evidence type="ECO:0000256" key="2">
    <source>
        <dbReference type="ARBA" id="ARBA00002788"/>
    </source>
</evidence>